<gene>
    <name evidence="3" type="ORF">SAMN05216216_11957</name>
</gene>
<dbReference type="RefSeq" id="WP_092987194.1">
    <property type="nucleotide sequence ID" value="NZ_FNFY01000019.1"/>
</dbReference>
<reference evidence="4" key="1">
    <citation type="submission" date="2016-10" db="EMBL/GenBank/DDBJ databases">
        <authorList>
            <person name="Varghese N."/>
            <person name="Submissions S."/>
        </authorList>
    </citation>
    <scope>NUCLEOTIDE SEQUENCE [LARGE SCALE GENOMIC DNA]</scope>
    <source>
        <strain evidence="4">CGMCC 1.8895</strain>
    </source>
</reference>
<dbReference type="AlphaFoldDB" id="A0A1G9GYF6"/>
<dbReference type="InterPro" id="IPR046720">
    <property type="entry name" value="DUF6612"/>
</dbReference>
<feature type="chain" id="PRO_5038463724" description="Outer membrane lipoprotein-sorting protein" evidence="2">
    <location>
        <begin position="23"/>
        <end position="286"/>
    </location>
</feature>
<keyword evidence="4" id="KW-1185">Reference proteome</keyword>
<feature type="signal peptide" evidence="2">
    <location>
        <begin position="1"/>
        <end position="22"/>
    </location>
</feature>
<dbReference type="Proteomes" id="UP000199008">
    <property type="component" value="Unassembled WGS sequence"/>
</dbReference>
<dbReference type="EMBL" id="FNFY01000019">
    <property type="protein sequence ID" value="SDL05696.1"/>
    <property type="molecule type" value="Genomic_DNA"/>
</dbReference>
<feature type="region of interest" description="Disordered" evidence="1">
    <location>
        <begin position="23"/>
        <end position="84"/>
    </location>
</feature>
<protein>
    <recommendedName>
        <fullName evidence="5">Outer membrane lipoprotein-sorting protein</fullName>
    </recommendedName>
</protein>
<evidence type="ECO:0000256" key="2">
    <source>
        <dbReference type="SAM" id="SignalP"/>
    </source>
</evidence>
<accession>A0A1G9GYF6</accession>
<proteinExistence type="predicted"/>
<dbReference type="PROSITE" id="PS51257">
    <property type="entry name" value="PROKAR_LIPOPROTEIN"/>
    <property type="match status" value="1"/>
</dbReference>
<evidence type="ECO:0000313" key="3">
    <source>
        <dbReference type="EMBL" id="SDL05696.1"/>
    </source>
</evidence>
<feature type="compositionally biased region" description="Acidic residues" evidence="1">
    <location>
        <begin position="26"/>
        <end position="84"/>
    </location>
</feature>
<dbReference type="STRING" id="576118.SAMN05216216_11957"/>
<dbReference type="Pfam" id="PF20316">
    <property type="entry name" value="DUF6612"/>
    <property type="match status" value="1"/>
</dbReference>
<name>A0A1G9GYF6_9BACL</name>
<organism evidence="3 4">
    <name type="scientific">Lacicoccus qingdaonensis</name>
    <dbReference type="NCBI Taxonomy" id="576118"/>
    <lineage>
        <taxon>Bacteria</taxon>
        <taxon>Bacillati</taxon>
        <taxon>Bacillota</taxon>
        <taxon>Bacilli</taxon>
        <taxon>Bacillales</taxon>
        <taxon>Salinicoccaceae</taxon>
        <taxon>Lacicoccus</taxon>
    </lineage>
</organism>
<evidence type="ECO:0000313" key="4">
    <source>
        <dbReference type="Proteomes" id="UP000199008"/>
    </source>
</evidence>
<keyword evidence="2" id="KW-0732">Signal</keyword>
<dbReference type="OrthoDB" id="2388603at2"/>
<evidence type="ECO:0008006" key="5">
    <source>
        <dbReference type="Google" id="ProtNLM"/>
    </source>
</evidence>
<sequence length="286" mass="32150">MQTKKYMMIPLLLLSVFFTACQNDSGETEDERPEETTEDTADQTSEETAEEQNAEQDIDEEDNSEPETEEAEPAEEKEEGTAENEEILNQVIDRSEDLESYEALIDLEGSVDGAPYTLNAEAAIKDGDPPDLLLKSNDEVRTVAKDGSTYIFTGDDWVETTESMNIESLFFVTYDSTLNSLAELSGQLTKEETDDSYLFTYEGSNQSVYKAFQSLLGFEFGALDTSEIYSDLEVEVDKEDHVVEYIAYEASGEDEQGEYSMNGDVEFTSFNEVEEIELPSEIEEEN</sequence>
<evidence type="ECO:0000256" key="1">
    <source>
        <dbReference type="SAM" id="MobiDB-lite"/>
    </source>
</evidence>